<gene>
    <name evidence="1" type="ORF">GCM10010390_26380</name>
</gene>
<accession>A0ABP3MPP0</accession>
<name>A0ABP3MPP0_9ACTN</name>
<dbReference type="EMBL" id="BAAABZ010000015">
    <property type="protein sequence ID" value="GAA0522838.1"/>
    <property type="molecule type" value="Genomic_DNA"/>
</dbReference>
<proteinExistence type="predicted"/>
<evidence type="ECO:0000313" key="1">
    <source>
        <dbReference type="EMBL" id="GAA0522838.1"/>
    </source>
</evidence>
<protein>
    <submittedName>
        <fullName evidence="1">Uncharacterized protein</fullName>
    </submittedName>
</protein>
<keyword evidence="2" id="KW-1185">Reference proteome</keyword>
<sequence>MRPRTTTSASALGPAWRAVPGTEPWAAVAGRAPKTAGWAKSATQSRQIWATWRRRQTPRVAADNDITMW</sequence>
<evidence type="ECO:0000313" key="2">
    <source>
        <dbReference type="Proteomes" id="UP001501576"/>
    </source>
</evidence>
<comment type="caution">
    <text evidence="1">The sequence shown here is derived from an EMBL/GenBank/DDBJ whole genome shotgun (WGS) entry which is preliminary data.</text>
</comment>
<organism evidence="1 2">
    <name type="scientific">Streptomyces mordarskii</name>
    <dbReference type="NCBI Taxonomy" id="1226758"/>
    <lineage>
        <taxon>Bacteria</taxon>
        <taxon>Bacillati</taxon>
        <taxon>Actinomycetota</taxon>
        <taxon>Actinomycetes</taxon>
        <taxon>Kitasatosporales</taxon>
        <taxon>Streptomycetaceae</taxon>
        <taxon>Streptomyces</taxon>
    </lineage>
</organism>
<dbReference type="Proteomes" id="UP001501576">
    <property type="component" value="Unassembled WGS sequence"/>
</dbReference>
<reference evidence="2" key="1">
    <citation type="journal article" date="2019" name="Int. J. Syst. Evol. Microbiol.">
        <title>The Global Catalogue of Microorganisms (GCM) 10K type strain sequencing project: providing services to taxonomists for standard genome sequencing and annotation.</title>
        <authorList>
            <consortium name="The Broad Institute Genomics Platform"/>
            <consortium name="The Broad Institute Genome Sequencing Center for Infectious Disease"/>
            <person name="Wu L."/>
            <person name="Ma J."/>
        </authorList>
    </citation>
    <scope>NUCLEOTIDE SEQUENCE [LARGE SCALE GENOMIC DNA]</scope>
    <source>
        <strain evidence="2">JCM 5052</strain>
    </source>
</reference>